<evidence type="ECO:0000313" key="2">
    <source>
        <dbReference type="Proteomes" id="UP000235786"/>
    </source>
</evidence>
<proteinExistence type="predicted"/>
<feature type="non-terminal residue" evidence="1">
    <location>
        <position position="1"/>
    </location>
</feature>
<name>A0A2J6S5K3_HYAVF</name>
<organism evidence="1 2">
    <name type="scientific">Hyaloscypha variabilis (strain UAMH 11265 / GT02V1 / F)</name>
    <name type="common">Meliniomyces variabilis</name>
    <dbReference type="NCBI Taxonomy" id="1149755"/>
    <lineage>
        <taxon>Eukaryota</taxon>
        <taxon>Fungi</taxon>
        <taxon>Dikarya</taxon>
        <taxon>Ascomycota</taxon>
        <taxon>Pezizomycotina</taxon>
        <taxon>Leotiomycetes</taxon>
        <taxon>Helotiales</taxon>
        <taxon>Hyaloscyphaceae</taxon>
        <taxon>Hyaloscypha</taxon>
        <taxon>Hyaloscypha variabilis</taxon>
    </lineage>
</organism>
<dbReference type="OrthoDB" id="2157530at2759"/>
<accession>A0A2J6S5K3</accession>
<sequence>KRLCWTEAGYLGVVPGESRLDDEVWLLKGGKMPMVLRKVDEGTYELVGDSYIHGVMNGEKFEEGR</sequence>
<dbReference type="EMBL" id="KZ613939">
    <property type="protein sequence ID" value="PMD46042.1"/>
    <property type="molecule type" value="Genomic_DNA"/>
</dbReference>
<dbReference type="Proteomes" id="UP000235786">
    <property type="component" value="Unassembled WGS sequence"/>
</dbReference>
<dbReference type="AlphaFoldDB" id="A0A2J6S5K3"/>
<protein>
    <submittedName>
        <fullName evidence="1">Uncharacterized protein</fullName>
    </submittedName>
</protein>
<dbReference type="Pfam" id="PF26639">
    <property type="entry name" value="Het-6_barrel"/>
    <property type="match status" value="1"/>
</dbReference>
<feature type="non-terminal residue" evidence="1">
    <location>
        <position position="65"/>
    </location>
</feature>
<evidence type="ECO:0000313" key="1">
    <source>
        <dbReference type="EMBL" id="PMD46042.1"/>
    </source>
</evidence>
<keyword evidence="2" id="KW-1185">Reference proteome</keyword>
<gene>
    <name evidence="1" type="ORF">L207DRAFT_384234</name>
</gene>
<reference evidence="1 2" key="1">
    <citation type="submission" date="2016-04" db="EMBL/GenBank/DDBJ databases">
        <title>A degradative enzymes factory behind the ericoid mycorrhizal symbiosis.</title>
        <authorList>
            <consortium name="DOE Joint Genome Institute"/>
            <person name="Martino E."/>
            <person name="Morin E."/>
            <person name="Grelet G."/>
            <person name="Kuo A."/>
            <person name="Kohler A."/>
            <person name="Daghino S."/>
            <person name="Barry K."/>
            <person name="Choi C."/>
            <person name="Cichocki N."/>
            <person name="Clum A."/>
            <person name="Copeland A."/>
            <person name="Hainaut M."/>
            <person name="Haridas S."/>
            <person name="Labutti K."/>
            <person name="Lindquist E."/>
            <person name="Lipzen A."/>
            <person name="Khouja H.-R."/>
            <person name="Murat C."/>
            <person name="Ohm R."/>
            <person name="Olson A."/>
            <person name="Spatafora J."/>
            <person name="Veneault-Fourrey C."/>
            <person name="Henrissat B."/>
            <person name="Grigoriev I."/>
            <person name="Martin F."/>
            <person name="Perotto S."/>
        </authorList>
    </citation>
    <scope>NUCLEOTIDE SEQUENCE [LARGE SCALE GENOMIC DNA]</scope>
    <source>
        <strain evidence="1 2">F</strain>
    </source>
</reference>